<dbReference type="SUPFAM" id="SSF51735">
    <property type="entry name" value="NAD(P)-binding Rossmann-fold domains"/>
    <property type="match status" value="1"/>
</dbReference>
<evidence type="ECO:0000256" key="2">
    <source>
        <dbReference type="ARBA" id="ARBA00023027"/>
    </source>
</evidence>
<dbReference type="EC" id="1.1.1.57" evidence="5"/>
<dbReference type="InterPro" id="IPR023027">
    <property type="entry name" value="Mannitol_DH_CS"/>
</dbReference>
<dbReference type="InterPro" id="IPR036291">
    <property type="entry name" value="NAD(P)-bd_dom_sf"/>
</dbReference>
<dbReference type="InterPro" id="IPR013131">
    <property type="entry name" value="Mannitol_DH_N"/>
</dbReference>
<dbReference type="PROSITE" id="PS00974">
    <property type="entry name" value="MANNITOL_DHGENASE"/>
    <property type="match status" value="1"/>
</dbReference>
<evidence type="ECO:0000256" key="1">
    <source>
        <dbReference type="ARBA" id="ARBA00023002"/>
    </source>
</evidence>
<dbReference type="Pfam" id="PF01232">
    <property type="entry name" value="Mannitol_dh"/>
    <property type="match status" value="1"/>
</dbReference>
<sequence length="297" mass="32799">MTTIVDSNLPVARPSWDHSRLESRIVHLGCGAFHRAHQALYTHHLLESTDSDWGICEVNLMPGNDRVLIENLKKQQLLYTVAEKGAESTELKIIGSMKEALHPEIDGCEGILNAMARPQTAIVSLTVTEKGYCADAASGQLDLNNPLIKHDLENPTAPKSAIGYIVEALRLRREKGLKAFTVMSCDNVRENGHVAKVAVLGLAQARDPQLAAWIEENVTFPCTMVDRIVPAATPETLQEIADQLGVYDPCAIACEPFRQWVIEDNFVNGRPDWDKVGAQFVADVVPFEMMKAAYAER</sequence>
<reference evidence="5 6" key="1">
    <citation type="submission" date="2018-06" db="EMBL/GenBank/DDBJ databases">
        <authorList>
            <consortium name="Pathogen Informatics"/>
            <person name="Doyle S."/>
        </authorList>
    </citation>
    <scope>NUCLEOTIDE SEQUENCE [LARGE SCALE GENOMIC DNA]</scope>
    <source>
        <strain evidence="5 6">NCTC8500</strain>
    </source>
</reference>
<keyword evidence="1 5" id="KW-0560">Oxidoreductase</keyword>
<dbReference type="PANTHER" id="PTHR43362:SF7">
    <property type="entry name" value="D-MANNONATE OXIDOREDUCTASE"/>
    <property type="match status" value="1"/>
</dbReference>
<dbReference type="NCBIfam" id="NF011611">
    <property type="entry name" value="PRK15037.1"/>
    <property type="match status" value="1"/>
</dbReference>
<keyword evidence="2" id="KW-0520">NAD</keyword>
<comment type="similarity">
    <text evidence="3">Belongs to the mannitol dehydrogenase family. UxuB subfamily.</text>
</comment>
<dbReference type="GO" id="GO:0019594">
    <property type="term" value="P:mannitol metabolic process"/>
    <property type="evidence" value="ECO:0007669"/>
    <property type="project" value="InterPro"/>
</dbReference>
<feature type="domain" description="Mannitol dehydrogenase N-terminal" evidence="4">
    <location>
        <begin position="24"/>
        <end position="275"/>
    </location>
</feature>
<evidence type="ECO:0000256" key="3">
    <source>
        <dbReference type="ARBA" id="ARBA00061451"/>
    </source>
</evidence>
<dbReference type="InterPro" id="IPR000669">
    <property type="entry name" value="Mannitol_DH"/>
</dbReference>
<protein>
    <submittedName>
        <fullName evidence="5">D-mannonate oxidoreductase, NAD-binding</fullName>
        <ecNumber evidence="5">1.1.1.-</ecNumber>
        <ecNumber evidence="5">1.1.1.57</ecNumber>
    </submittedName>
</protein>
<name>A0A377DYR5_ECOLX</name>
<evidence type="ECO:0000313" key="6">
    <source>
        <dbReference type="Proteomes" id="UP000254429"/>
    </source>
</evidence>
<dbReference type="EMBL" id="UGFG01000001">
    <property type="protein sequence ID" value="STM40981.1"/>
    <property type="molecule type" value="Genomic_DNA"/>
</dbReference>
<gene>
    <name evidence="5" type="primary">uxuB</name>
    <name evidence="5" type="ORF">NCTC8500_04856</name>
</gene>
<dbReference type="InterPro" id="IPR050988">
    <property type="entry name" value="Mannitol_DH/Oxidoreductase"/>
</dbReference>
<dbReference type="FunFam" id="3.40.50.720:FF:000129">
    <property type="entry name" value="D-mannonate oxidoreductase"/>
    <property type="match status" value="1"/>
</dbReference>
<dbReference type="Gene3D" id="3.40.50.720">
    <property type="entry name" value="NAD(P)-binding Rossmann-like Domain"/>
    <property type="match status" value="1"/>
</dbReference>
<dbReference type="Proteomes" id="UP000254429">
    <property type="component" value="Unassembled WGS sequence"/>
</dbReference>
<dbReference type="EC" id="1.1.1.-" evidence="5"/>
<proteinExistence type="inferred from homology"/>
<dbReference type="GO" id="GO:0008866">
    <property type="term" value="F:fructuronate reductase activity"/>
    <property type="evidence" value="ECO:0007669"/>
    <property type="project" value="UniProtKB-EC"/>
</dbReference>
<accession>A0A377DYR5</accession>
<organism evidence="5 6">
    <name type="scientific">Escherichia coli</name>
    <dbReference type="NCBI Taxonomy" id="562"/>
    <lineage>
        <taxon>Bacteria</taxon>
        <taxon>Pseudomonadati</taxon>
        <taxon>Pseudomonadota</taxon>
        <taxon>Gammaproteobacteria</taxon>
        <taxon>Enterobacterales</taxon>
        <taxon>Enterobacteriaceae</taxon>
        <taxon>Escherichia</taxon>
    </lineage>
</organism>
<dbReference type="PRINTS" id="PR00084">
    <property type="entry name" value="MTLDHDRGNASE"/>
</dbReference>
<evidence type="ECO:0000313" key="5">
    <source>
        <dbReference type="EMBL" id="STM40981.1"/>
    </source>
</evidence>
<evidence type="ECO:0000259" key="4">
    <source>
        <dbReference type="Pfam" id="PF01232"/>
    </source>
</evidence>
<dbReference type="GO" id="GO:0042840">
    <property type="term" value="P:D-glucuronate catabolic process"/>
    <property type="evidence" value="ECO:0007669"/>
    <property type="project" value="TreeGrafter"/>
</dbReference>
<dbReference type="PANTHER" id="PTHR43362">
    <property type="entry name" value="MANNITOL DEHYDROGENASE DSF1-RELATED"/>
    <property type="match status" value="1"/>
</dbReference>
<dbReference type="AlphaFoldDB" id="A0A377DYR5"/>